<dbReference type="EMBL" id="HBFP01013634">
    <property type="protein sequence ID" value="CAD8825451.1"/>
    <property type="molecule type" value="Transcribed_RNA"/>
</dbReference>
<feature type="transmembrane region" description="Helical" evidence="7">
    <location>
        <begin position="12"/>
        <end position="34"/>
    </location>
</feature>
<dbReference type="InterPro" id="IPR038377">
    <property type="entry name" value="Na/Glc_symporter_sf"/>
</dbReference>
<dbReference type="GO" id="GO:0005886">
    <property type="term" value="C:plasma membrane"/>
    <property type="evidence" value="ECO:0007669"/>
    <property type="project" value="TreeGrafter"/>
</dbReference>
<comment type="subcellular location">
    <subcellularLocation>
        <location evidence="1">Membrane</location>
        <topology evidence="1">Multi-pass membrane protein</topology>
    </subcellularLocation>
</comment>
<gene>
    <name evidence="8" type="ORF">TOLI1172_LOCUS9851</name>
</gene>
<evidence type="ECO:0000256" key="1">
    <source>
        <dbReference type="ARBA" id="ARBA00004141"/>
    </source>
</evidence>
<name>A0A7S0ZLH6_9RHOD</name>
<dbReference type="NCBIfam" id="TIGR00813">
    <property type="entry name" value="sss"/>
    <property type="match status" value="1"/>
</dbReference>
<proteinExistence type="inferred from homology"/>
<feature type="transmembrane region" description="Helical" evidence="7">
    <location>
        <begin position="151"/>
        <end position="177"/>
    </location>
</feature>
<feature type="transmembrane region" description="Helical" evidence="7">
    <location>
        <begin position="111"/>
        <end position="130"/>
    </location>
</feature>
<evidence type="ECO:0000256" key="2">
    <source>
        <dbReference type="ARBA" id="ARBA00006434"/>
    </source>
</evidence>
<dbReference type="PROSITE" id="PS50283">
    <property type="entry name" value="NA_SOLUT_SYMP_3"/>
    <property type="match status" value="1"/>
</dbReference>
<evidence type="ECO:0000256" key="7">
    <source>
        <dbReference type="SAM" id="Phobius"/>
    </source>
</evidence>
<keyword evidence="4 7" id="KW-1133">Transmembrane helix</keyword>
<feature type="transmembrane region" description="Helical" evidence="7">
    <location>
        <begin position="189"/>
        <end position="210"/>
    </location>
</feature>
<evidence type="ECO:0000256" key="3">
    <source>
        <dbReference type="ARBA" id="ARBA00022692"/>
    </source>
</evidence>
<feature type="transmembrane region" description="Helical" evidence="7">
    <location>
        <begin position="610"/>
        <end position="630"/>
    </location>
</feature>
<evidence type="ECO:0000256" key="5">
    <source>
        <dbReference type="ARBA" id="ARBA00023136"/>
    </source>
</evidence>
<evidence type="ECO:0000256" key="6">
    <source>
        <dbReference type="RuleBase" id="RU362091"/>
    </source>
</evidence>
<keyword evidence="5 7" id="KW-0472">Membrane</keyword>
<sequence length="631" mass="69440">MSEFSGDSKSAVLSALDYTVISIYFVIILGLSLYSARPKQIPSQNPDSEADLDDSEANQNTSADSYFLADRSISWFGVGCSLFMSNIGSEHFVALAGSGASSGLVVSCFEWMASLFVGIILGYVFTPLLLRLRIKTLPELLTRRFSPACGAIVAFNTVLGAIATKICVTLYSGALILTVLLDWNPTKALIFLLGITALYTLIGGLSAVVLTEIVQSFVLLAGAIPLAILALNQVNGWNSVVNYYQLEQISYKLHLFFRNQEPHPPNDIDPFPWTGILFGLPIMQLWYWCTDQVVVQRVLAAKSVNHAKGGCLLTGFAKISVPFLMVFPGVIARVLYENVRQNPNHAYVILLSNLLPNGLLGLLIAAMLAALMSSLASTFTSTSAILVYDFYIKFLRKNASDREQIWMGKFVICLLTLIGLAWVPLVSQVSDELYVYIQSMISYIAPPTAVVYLAAVTMKWITPTAALLTLILGGFLGILRMTAELICAFLEFPALSQPWNAFVYSNFLHFAIFETAFSFFVMFGTSFITESKSKTELDAFYNVNQNRNAKDSGNVRDNERESVRNEDIIRIRGTGGNQSQILNGNVGSESNETGIPRRLWDSMWKIDVDLVLDSFAIILVALVTSTMAHFA</sequence>
<dbReference type="Pfam" id="PF00474">
    <property type="entry name" value="SSF"/>
    <property type="match status" value="1"/>
</dbReference>
<keyword evidence="3 7" id="KW-0812">Transmembrane</keyword>
<feature type="transmembrane region" description="Helical" evidence="7">
    <location>
        <begin position="467"/>
        <end position="495"/>
    </location>
</feature>
<feature type="transmembrane region" description="Helical" evidence="7">
    <location>
        <begin position="409"/>
        <end position="427"/>
    </location>
</feature>
<evidence type="ECO:0000256" key="4">
    <source>
        <dbReference type="ARBA" id="ARBA00022989"/>
    </source>
</evidence>
<dbReference type="GO" id="GO:0005412">
    <property type="term" value="F:D-glucose:sodium symporter activity"/>
    <property type="evidence" value="ECO:0007669"/>
    <property type="project" value="TreeGrafter"/>
</dbReference>
<comment type="similarity">
    <text evidence="2 6">Belongs to the sodium:solute symporter (SSF) (TC 2.A.21) family.</text>
</comment>
<feature type="transmembrane region" description="Helical" evidence="7">
    <location>
        <begin position="359"/>
        <end position="388"/>
    </location>
</feature>
<feature type="transmembrane region" description="Helical" evidence="7">
    <location>
        <begin position="433"/>
        <end position="455"/>
    </location>
</feature>
<protein>
    <submittedName>
        <fullName evidence="8">Uncharacterized protein</fullName>
    </submittedName>
</protein>
<dbReference type="PANTHER" id="PTHR11819:SF195">
    <property type="entry name" value="SODIUM_GLUCOSE COTRANSPORTER 4"/>
    <property type="match status" value="1"/>
</dbReference>
<feature type="transmembrane region" description="Helical" evidence="7">
    <location>
        <begin position="507"/>
        <end position="528"/>
    </location>
</feature>
<organism evidence="8">
    <name type="scientific">Timspurckia oligopyrenoides</name>
    <dbReference type="NCBI Taxonomy" id="708627"/>
    <lineage>
        <taxon>Eukaryota</taxon>
        <taxon>Rhodophyta</taxon>
        <taxon>Bangiophyceae</taxon>
        <taxon>Porphyridiales</taxon>
        <taxon>Porphyridiaceae</taxon>
        <taxon>Timspurckia</taxon>
    </lineage>
</organism>
<accession>A0A7S0ZLH6</accession>
<feature type="transmembrane region" description="Helical" evidence="7">
    <location>
        <begin position="310"/>
        <end position="336"/>
    </location>
</feature>
<dbReference type="AlphaFoldDB" id="A0A7S0ZLH6"/>
<dbReference type="PANTHER" id="PTHR11819">
    <property type="entry name" value="SOLUTE CARRIER FAMILY 5"/>
    <property type="match status" value="1"/>
</dbReference>
<reference evidence="8" key="1">
    <citation type="submission" date="2021-01" db="EMBL/GenBank/DDBJ databases">
        <authorList>
            <person name="Corre E."/>
            <person name="Pelletier E."/>
            <person name="Niang G."/>
            <person name="Scheremetjew M."/>
            <person name="Finn R."/>
            <person name="Kale V."/>
            <person name="Holt S."/>
            <person name="Cochrane G."/>
            <person name="Meng A."/>
            <person name="Brown T."/>
            <person name="Cohen L."/>
        </authorList>
    </citation>
    <scope>NUCLEOTIDE SEQUENCE</scope>
    <source>
        <strain evidence="8">CCMP3278</strain>
    </source>
</reference>
<dbReference type="Gene3D" id="1.20.1730.10">
    <property type="entry name" value="Sodium/glucose cotransporter"/>
    <property type="match status" value="1"/>
</dbReference>
<dbReference type="InterPro" id="IPR001734">
    <property type="entry name" value="Na/solute_symporter"/>
</dbReference>
<evidence type="ECO:0000313" key="8">
    <source>
        <dbReference type="EMBL" id="CAD8825451.1"/>
    </source>
</evidence>
<feature type="transmembrane region" description="Helical" evidence="7">
    <location>
        <begin position="217"/>
        <end position="234"/>
    </location>
</feature>